<dbReference type="EMBL" id="VUJX02000009">
    <property type="protein sequence ID" value="KAL0932003.1"/>
    <property type="molecule type" value="Genomic_DNA"/>
</dbReference>
<organism evidence="1 2">
    <name type="scientific">Colletotrichum truncatum</name>
    <name type="common">Anthracnose fungus</name>
    <name type="synonym">Colletotrichum capsici</name>
    <dbReference type="NCBI Taxonomy" id="5467"/>
    <lineage>
        <taxon>Eukaryota</taxon>
        <taxon>Fungi</taxon>
        <taxon>Dikarya</taxon>
        <taxon>Ascomycota</taxon>
        <taxon>Pezizomycotina</taxon>
        <taxon>Sordariomycetes</taxon>
        <taxon>Hypocreomycetidae</taxon>
        <taxon>Glomerellales</taxon>
        <taxon>Glomerellaceae</taxon>
        <taxon>Colletotrichum</taxon>
        <taxon>Colletotrichum truncatum species complex</taxon>
    </lineage>
</organism>
<evidence type="ECO:0000313" key="2">
    <source>
        <dbReference type="Proteomes" id="UP000805649"/>
    </source>
</evidence>
<name>A0ACC3YJC5_COLTU</name>
<evidence type="ECO:0000313" key="1">
    <source>
        <dbReference type="EMBL" id="KAL0932003.1"/>
    </source>
</evidence>
<reference evidence="1 2" key="1">
    <citation type="journal article" date="2020" name="Phytopathology">
        <title>Genome Sequence Resources of Colletotrichum truncatum, C. plurivorum, C. musicola, and C. sojae: Four Species Pathogenic to Soybean (Glycine max).</title>
        <authorList>
            <person name="Rogerio F."/>
            <person name="Boufleur T.R."/>
            <person name="Ciampi-Guillardi M."/>
            <person name="Sukno S.A."/>
            <person name="Thon M.R."/>
            <person name="Massola Junior N.S."/>
            <person name="Baroncelli R."/>
        </authorList>
    </citation>
    <scope>NUCLEOTIDE SEQUENCE [LARGE SCALE GENOMIC DNA]</scope>
    <source>
        <strain evidence="1 2">CMES1059</strain>
    </source>
</reference>
<keyword evidence="2" id="KW-1185">Reference proteome</keyword>
<proteinExistence type="predicted"/>
<dbReference type="Proteomes" id="UP000805649">
    <property type="component" value="Unassembled WGS sequence"/>
</dbReference>
<sequence length="282" mass="32106">MSPEAEVSQKRKASSVLDGHEEISKRHRVDDDDHHDSRSQNPNSSPTEPRHRDVDADAGTARRSVVSRDEEKRRGKRLFGGLLNTLSQTSTSSQHKKRREIELRQQERAQKQRAEDDKRRAEKLARITEVRWQEQIKFDEKAMRVRHANMLAMAHSLKTHAQPPIYFRPWKLSKEQEDSIDDQIQDAKAIIAREVDAFNDRKEAHEQRYGRSRPSIVQNQPAPAIAESSADAPPAPEAAHVDAAAAGSTNTASLYDNDRLDREPHDESGDVVEDAEEDMVIY</sequence>
<accession>A0ACC3YJC5</accession>
<protein>
    <submittedName>
        <fullName evidence="1">Nuclear protein</fullName>
    </submittedName>
</protein>
<comment type="caution">
    <text evidence="1">The sequence shown here is derived from an EMBL/GenBank/DDBJ whole genome shotgun (WGS) entry which is preliminary data.</text>
</comment>
<gene>
    <name evidence="1" type="ORF">CTRU02_212956</name>
</gene>